<feature type="domain" description="Cadherin" evidence="19">
    <location>
        <begin position="38"/>
        <end position="146"/>
    </location>
</feature>
<dbReference type="FunFam" id="2.60.40.60:FF:000158">
    <property type="entry name" value="Dachsous cadherin-related 1"/>
    <property type="match status" value="1"/>
</dbReference>
<dbReference type="FunFam" id="2.60.40.60:FF:000095">
    <property type="entry name" value="Cadherin 13"/>
    <property type="match status" value="1"/>
</dbReference>
<evidence type="ECO:0000256" key="8">
    <source>
        <dbReference type="ARBA" id="ARBA00022737"/>
    </source>
</evidence>
<feature type="domain" description="Cadherin" evidence="19">
    <location>
        <begin position="380"/>
        <end position="485"/>
    </location>
</feature>
<evidence type="ECO:0000256" key="18">
    <source>
        <dbReference type="SAM" id="SignalP"/>
    </source>
</evidence>
<keyword evidence="21" id="KW-1185">Reference proteome</keyword>
<feature type="signal peptide" evidence="18">
    <location>
        <begin position="1"/>
        <end position="16"/>
    </location>
</feature>
<dbReference type="PANTHER" id="PTHR24027:SF78">
    <property type="entry name" value="CADHERIN-LIKE PROTEIN 26"/>
    <property type="match status" value="1"/>
</dbReference>
<keyword evidence="12 17" id="KW-0472">Membrane</keyword>
<dbReference type="InterPro" id="IPR039808">
    <property type="entry name" value="Cadherin"/>
</dbReference>
<dbReference type="SMART" id="SM00112">
    <property type="entry name" value="CA"/>
    <property type="match status" value="5"/>
</dbReference>
<dbReference type="InterPro" id="IPR000233">
    <property type="entry name" value="Cadherin_Y-type_LIR"/>
</dbReference>
<evidence type="ECO:0000313" key="21">
    <source>
        <dbReference type="Proteomes" id="UP001346869"/>
    </source>
</evidence>
<evidence type="ECO:0000256" key="2">
    <source>
        <dbReference type="ARBA" id="ARBA00004496"/>
    </source>
</evidence>
<evidence type="ECO:0000256" key="11">
    <source>
        <dbReference type="ARBA" id="ARBA00022989"/>
    </source>
</evidence>
<dbReference type="InterPro" id="IPR027397">
    <property type="entry name" value="Catenin-bd_sf"/>
</dbReference>
<dbReference type="CDD" id="cd11304">
    <property type="entry name" value="Cadherin_repeat"/>
    <property type="match status" value="4"/>
</dbReference>
<accession>A0AAN8AQS0</accession>
<feature type="transmembrane region" description="Helical" evidence="17">
    <location>
        <begin position="598"/>
        <end position="619"/>
    </location>
</feature>
<evidence type="ECO:0000256" key="16">
    <source>
        <dbReference type="RuleBase" id="RU004357"/>
    </source>
</evidence>
<dbReference type="PANTHER" id="PTHR24027">
    <property type="entry name" value="CADHERIN-23"/>
    <property type="match status" value="1"/>
</dbReference>
<dbReference type="PROSITE" id="PS00232">
    <property type="entry name" value="CADHERIN_1"/>
    <property type="match status" value="2"/>
</dbReference>
<keyword evidence="13" id="KW-0325">Glycoprotein</keyword>
<dbReference type="GO" id="GO:0005737">
    <property type="term" value="C:cytoplasm"/>
    <property type="evidence" value="ECO:0007669"/>
    <property type="project" value="UniProtKB-SubCell"/>
</dbReference>
<keyword evidence="5 15" id="KW-0812">Transmembrane</keyword>
<evidence type="ECO:0000313" key="20">
    <source>
        <dbReference type="EMBL" id="KAK5863832.1"/>
    </source>
</evidence>
<evidence type="ECO:0000256" key="7">
    <source>
        <dbReference type="ARBA" id="ARBA00022729"/>
    </source>
</evidence>
<name>A0AAN8AQS0_ELEMC</name>
<evidence type="ECO:0000256" key="15">
    <source>
        <dbReference type="RuleBase" id="RU003318"/>
    </source>
</evidence>
<keyword evidence="7 18" id="KW-0732">Signal</keyword>
<dbReference type="GO" id="GO:0007156">
    <property type="term" value="P:homophilic cell adhesion via plasma membrane adhesion molecules"/>
    <property type="evidence" value="ECO:0007669"/>
    <property type="project" value="InterPro"/>
</dbReference>
<evidence type="ECO:0000256" key="1">
    <source>
        <dbReference type="ARBA" id="ARBA00004251"/>
    </source>
</evidence>
<keyword evidence="3" id="KW-1003">Cell membrane</keyword>
<dbReference type="GO" id="GO:0005509">
    <property type="term" value="F:calcium ion binding"/>
    <property type="evidence" value="ECO:0007669"/>
    <property type="project" value="UniProtKB-UniRule"/>
</dbReference>
<dbReference type="Pfam" id="PF01049">
    <property type="entry name" value="CADH_Y-type_LIR"/>
    <property type="match status" value="1"/>
</dbReference>
<dbReference type="GO" id="GO:0005912">
    <property type="term" value="C:adherens junction"/>
    <property type="evidence" value="ECO:0007669"/>
    <property type="project" value="TreeGrafter"/>
</dbReference>
<reference evidence="20 21" key="1">
    <citation type="journal article" date="2023" name="Genes (Basel)">
        <title>Chromosome-Level Genome Assembly and Circadian Gene Repertoire of the Patagonia Blennie Eleginops maclovinus-The Closest Ancestral Proxy of Antarctic Cryonotothenioids.</title>
        <authorList>
            <person name="Cheng C.C."/>
            <person name="Rivera-Colon A.G."/>
            <person name="Minhas B.F."/>
            <person name="Wilson L."/>
            <person name="Rayamajhi N."/>
            <person name="Vargas-Chacoff L."/>
            <person name="Catchen J.M."/>
        </authorList>
    </citation>
    <scope>NUCLEOTIDE SEQUENCE [LARGE SCALE GENOMIC DNA]</scope>
    <source>
        <strain evidence="20">JMC-PN-2008</strain>
    </source>
</reference>
<reference evidence="20 21" key="2">
    <citation type="journal article" date="2023" name="Mol. Biol. Evol.">
        <title>Genomics of Secondarily Temperate Adaptation in the Only Non-Antarctic Icefish.</title>
        <authorList>
            <person name="Rivera-Colon A.G."/>
            <person name="Rayamajhi N."/>
            <person name="Minhas B.F."/>
            <person name="Madrigal G."/>
            <person name="Bilyk K.T."/>
            <person name="Yoon V."/>
            <person name="Hune M."/>
            <person name="Gregory S."/>
            <person name="Cheng C.H.C."/>
            <person name="Catchen J.M."/>
        </authorList>
    </citation>
    <scope>NUCLEOTIDE SEQUENCE [LARGE SCALE GENOMIC DNA]</scope>
    <source>
        <strain evidence="20">JMC-PN-2008</strain>
    </source>
</reference>
<dbReference type="GO" id="GO:0034332">
    <property type="term" value="P:adherens junction organization"/>
    <property type="evidence" value="ECO:0007669"/>
    <property type="project" value="TreeGrafter"/>
</dbReference>
<dbReference type="GO" id="GO:0000902">
    <property type="term" value="P:cell morphogenesis"/>
    <property type="evidence" value="ECO:0007669"/>
    <property type="project" value="TreeGrafter"/>
</dbReference>
<dbReference type="Gene3D" id="2.60.40.60">
    <property type="entry name" value="Cadherins"/>
    <property type="match status" value="5"/>
</dbReference>
<evidence type="ECO:0000256" key="3">
    <source>
        <dbReference type="ARBA" id="ARBA00022475"/>
    </source>
</evidence>
<evidence type="ECO:0000256" key="14">
    <source>
        <dbReference type="PROSITE-ProRule" id="PRU00043"/>
    </source>
</evidence>
<feature type="chain" id="PRO_5043019753" description="Cadherin domain-containing protein" evidence="18">
    <location>
        <begin position="17"/>
        <end position="809"/>
    </location>
</feature>
<dbReference type="GO" id="GO:0007043">
    <property type="term" value="P:cell-cell junction assembly"/>
    <property type="evidence" value="ECO:0007669"/>
    <property type="project" value="TreeGrafter"/>
</dbReference>
<dbReference type="GO" id="GO:0045296">
    <property type="term" value="F:cadherin binding"/>
    <property type="evidence" value="ECO:0007669"/>
    <property type="project" value="TreeGrafter"/>
</dbReference>
<dbReference type="InterPro" id="IPR002126">
    <property type="entry name" value="Cadherin-like_dom"/>
</dbReference>
<evidence type="ECO:0000256" key="10">
    <source>
        <dbReference type="ARBA" id="ARBA00022889"/>
    </source>
</evidence>
<organism evidence="20 21">
    <name type="scientific">Eleginops maclovinus</name>
    <name type="common">Patagonian blennie</name>
    <name type="synonym">Eleginus maclovinus</name>
    <dbReference type="NCBI Taxonomy" id="56733"/>
    <lineage>
        <taxon>Eukaryota</taxon>
        <taxon>Metazoa</taxon>
        <taxon>Chordata</taxon>
        <taxon>Craniata</taxon>
        <taxon>Vertebrata</taxon>
        <taxon>Euteleostomi</taxon>
        <taxon>Actinopterygii</taxon>
        <taxon>Neopterygii</taxon>
        <taxon>Teleostei</taxon>
        <taxon>Neoteleostei</taxon>
        <taxon>Acanthomorphata</taxon>
        <taxon>Eupercaria</taxon>
        <taxon>Perciformes</taxon>
        <taxon>Notothenioidei</taxon>
        <taxon>Eleginopidae</taxon>
        <taxon>Eleginops</taxon>
    </lineage>
</organism>
<evidence type="ECO:0000256" key="4">
    <source>
        <dbReference type="ARBA" id="ARBA00022490"/>
    </source>
</evidence>
<dbReference type="GO" id="GO:0008013">
    <property type="term" value="F:beta-catenin binding"/>
    <property type="evidence" value="ECO:0007669"/>
    <property type="project" value="TreeGrafter"/>
</dbReference>
<evidence type="ECO:0000256" key="5">
    <source>
        <dbReference type="ARBA" id="ARBA00022692"/>
    </source>
</evidence>
<proteinExistence type="predicted"/>
<evidence type="ECO:0000259" key="19">
    <source>
        <dbReference type="PROSITE" id="PS50268"/>
    </source>
</evidence>
<feature type="domain" description="Cadherin" evidence="19">
    <location>
        <begin position="502"/>
        <end position="592"/>
    </location>
</feature>
<dbReference type="FunFam" id="2.60.40.60:FF:000019">
    <property type="entry name" value="Cadherin 2"/>
    <property type="match status" value="1"/>
</dbReference>
<dbReference type="GO" id="GO:0044331">
    <property type="term" value="P:cell-cell adhesion mediated by cadherin"/>
    <property type="evidence" value="ECO:0007669"/>
    <property type="project" value="TreeGrafter"/>
</dbReference>
<evidence type="ECO:0000256" key="12">
    <source>
        <dbReference type="ARBA" id="ARBA00023136"/>
    </source>
</evidence>
<dbReference type="GO" id="GO:0016339">
    <property type="term" value="P:calcium-dependent cell-cell adhesion via plasma membrane cell adhesion molecules"/>
    <property type="evidence" value="ECO:0007669"/>
    <property type="project" value="TreeGrafter"/>
</dbReference>
<dbReference type="InterPro" id="IPR015919">
    <property type="entry name" value="Cadherin-like_sf"/>
</dbReference>
<keyword evidence="8" id="KW-0677">Repeat</keyword>
<dbReference type="PRINTS" id="PR00205">
    <property type="entry name" value="CADHERIN"/>
</dbReference>
<keyword evidence="10 15" id="KW-0130">Cell adhesion</keyword>
<gene>
    <name evidence="20" type="ORF">PBY51_000830</name>
</gene>
<feature type="domain" description="Cadherin" evidence="19">
    <location>
        <begin position="147"/>
        <end position="256"/>
    </location>
</feature>
<dbReference type="FunFam" id="2.60.40.60:FF:000011">
    <property type="entry name" value="Cadherin 1"/>
    <property type="match status" value="1"/>
</dbReference>
<keyword evidence="11 17" id="KW-1133">Transmembrane helix</keyword>
<dbReference type="Proteomes" id="UP001346869">
    <property type="component" value="Unassembled WGS sequence"/>
</dbReference>
<protein>
    <recommendedName>
        <fullName evidence="19">Cadherin domain-containing protein</fullName>
    </recommendedName>
</protein>
<evidence type="ECO:0000256" key="17">
    <source>
        <dbReference type="SAM" id="Phobius"/>
    </source>
</evidence>
<evidence type="ECO:0000256" key="6">
    <source>
        <dbReference type="ARBA" id="ARBA00022723"/>
    </source>
</evidence>
<dbReference type="SUPFAM" id="SSF49313">
    <property type="entry name" value="Cadherin-like"/>
    <property type="match status" value="5"/>
</dbReference>
<evidence type="ECO:0000256" key="13">
    <source>
        <dbReference type="ARBA" id="ARBA00023180"/>
    </source>
</evidence>
<comment type="function">
    <text evidence="16">Cadherins are calcium-dependent cell adhesion proteins.</text>
</comment>
<dbReference type="InterPro" id="IPR020894">
    <property type="entry name" value="Cadherin_CS"/>
</dbReference>
<dbReference type="Pfam" id="PF00028">
    <property type="entry name" value="Cadherin"/>
    <property type="match status" value="3"/>
</dbReference>
<evidence type="ECO:0000256" key="9">
    <source>
        <dbReference type="ARBA" id="ARBA00022837"/>
    </source>
</evidence>
<keyword evidence="9 14" id="KW-0106">Calcium</keyword>
<keyword evidence="6" id="KW-0479">Metal-binding</keyword>
<dbReference type="Gene3D" id="4.10.900.10">
    <property type="entry name" value="TCF3-CBD (Catenin binding domain)"/>
    <property type="match status" value="1"/>
</dbReference>
<dbReference type="EMBL" id="JAUZQC010000011">
    <property type="protein sequence ID" value="KAK5863832.1"/>
    <property type="molecule type" value="Genomic_DNA"/>
</dbReference>
<sequence length="809" mass="90379">MRTCFLLLLVASIALAESFHGKHHIRDKRELLQRAKRRWVLSTIEIEEEDPGPYPIEISKMFNDQTANEGQYYQISGSGVTEEPLETFKIDAKTGIVYALKSVDREFLSLFHIKFDIFSSMTGKTIDKQLAFDVQIKDINDNAPVFSPPTMEVDVPENMQEGKPLVNLKADDIDDSETDNSKFTFSLVSQNPTMPKIELEQRERVAVLSSKGCFDYNKEKKYDIIVQAKDHGTPSLTSTAHVTLNIVDTNNHPPMFEKKEYQGQVDEAIIKDDILRIDVVDKDTPNTPGWRAKYSIISGNEDRNYKIDTDPITNQGILSVIKGKDFERTHLAHLRVEVQNEEPLVLCKDYKVVDASKHPAPDTADITIKVIDVNDAPVYEREVVHLYMKEEEEPGKQIFTPTITDAESDAVRHVVLHDPAAWVAIDKTTGTLTSTQKMDRESSHVDENGVYKVLVGAIDDGEPPATGTCTILIHLKDVNDNKPRLVNNGVILCGNKAQKIIVEATDNDDPPFSGPFAFSLEDDDKTVTQQWKLDPSFGEQAGLISLTPLPYHNYSIQLLIQDQQSMVSRETVEVMVCDCGEGVVCKTRDPLSSSLGKAGIGLLFLGLLLFLLLIAVLVCNCNATNMVMVPEEGNQTLIKYNQEGGGSTCQTSDVDHVVPKNTKVYSPVVDMMNLNMTSMGTCNTRDTFISNGGHTRYNTWNTSRTNTYKGVSSTHNRSYNRSYSLWSNDNIAGQIDRRLFVINGTQVDHPVYPPHEYAYEGQGSKCPSLDKLSLGNPGEELTFLEDLEPKFRTLAGICGQTIQEKNIKL</sequence>
<comment type="caution">
    <text evidence="20">The sequence shown here is derived from an EMBL/GenBank/DDBJ whole genome shotgun (WGS) entry which is preliminary data.</text>
</comment>
<keyword evidence="4" id="KW-0963">Cytoplasm</keyword>
<dbReference type="AlphaFoldDB" id="A0AAN8AQS0"/>
<dbReference type="PROSITE" id="PS50268">
    <property type="entry name" value="CADHERIN_2"/>
    <property type="match status" value="5"/>
</dbReference>
<dbReference type="GO" id="GO:0016477">
    <property type="term" value="P:cell migration"/>
    <property type="evidence" value="ECO:0007669"/>
    <property type="project" value="TreeGrafter"/>
</dbReference>
<dbReference type="GO" id="GO:0060027">
    <property type="term" value="P:convergent extension involved in gastrulation"/>
    <property type="evidence" value="ECO:0007669"/>
    <property type="project" value="UniProtKB-ARBA"/>
</dbReference>
<dbReference type="GO" id="GO:0016342">
    <property type="term" value="C:catenin complex"/>
    <property type="evidence" value="ECO:0007669"/>
    <property type="project" value="TreeGrafter"/>
</dbReference>
<feature type="domain" description="Cadherin" evidence="19">
    <location>
        <begin position="257"/>
        <end position="379"/>
    </location>
</feature>
<comment type="subcellular location">
    <subcellularLocation>
        <location evidence="1 15">Cell membrane</location>
        <topology evidence="1 15">Single-pass type I membrane protein</topology>
    </subcellularLocation>
    <subcellularLocation>
        <location evidence="2">Cytoplasm</location>
    </subcellularLocation>
</comment>